<accession>A0A0R1VJD8</accession>
<evidence type="ECO:0000256" key="1">
    <source>
        <dbReference type="SAM" id="Phobius"/>
    </source>
</evidence>
<feature type="transmembrane region" description="Helical" evidence="1">
    <location>
        <begin position="21"/>
        <end position="42"/>
    </location>
</feature>
<feature type="transmembrane region" description="Helical" evidence="1">
    <location>
        <begin position="363"/>
        <end position="386"/>
    </location>
</feature>
<dbReference type="PATRIC" id="fig|1423749.3.peg.1324"/>
<name>A0A0R1VJD8_9LACO</name>
<dbReference type="EMBL" id="AZFN01000004">
    <property type="protein sequence ID" value="KRM03209.1"/>
    <property type="molecule type" value="Genomic_DNA"/>
</dbReference>
<evidence type="ECO:0000313" key="3">
    <source>
        <dbReference type="Proteomes" id="UP000051739"/>
    </source>
</evidence>
<reference evidence="2 3" key="1">
    <citation type="journal article" date="2015" name="Genome Announc.">
        <title>Expanding the biotechnology potential of lactobacilli through comparative genomics of 213 strains and associated genera.</title>
        <authorList>
            <person name="Sun Z."/>
            <person name="Harris H.M."/>
            <person name="McCann A."/>
            <person name="Guo C."/>
            <person name="Argimon S."/>
            <person name="Zhang W."/>
            <person name="Yang X."/>
            <person name="Jeffery I.B."/>
            <person name="Cooney J.C."/>
            <person name="Kagawa T.F."/>
            <person name="Liu W."/>
            <person name="Song Y."/>
            <person name="Salvetti E."/>
            <person name="Wrobel A."/>
            <person name="Rasinkangas P."/>
            <person name="Parkhill J."/>
            <person name="Rea M.C."/>
            <person name="O'Sullivan O."/>
            <person name="Ritari J."/>
            <person name="Douillard F.P."/>
            <person name="Paul Ross R."/>
            <person name="Yang R."/>
            <person name="Briner A.E."/>
            <person name="Felis G.E."/>
            <person name="de Vos W.M."/>
            <person name="Barrangou R."/>
            <person name="Klaenhammer T.R."/>
            <person name="Caufield P.W."/>
            <person name="Cui Y."/>
            <person name="Zhang H."/>
            <person name="O'Toole P.W."/>
        </authorList>
    </citation>
    <scope>NUCLEOTIDE SEQUENCE [LARGE SCALE GENOMIC DNA]</scope>
    <source>
        <strain evidence="2 3">DSM 16045</strain>
    </source>
</reference>
<feature type="transmembrane region" description="Helical" evidence="1">
    <location>
        <begin position="126"/>
        <end position="145"/>
    </location>
</feature>
<dbReference type="RefSeq" id="WP_156399292.1">
    <property type="nucleotide sequence ID" value="NZ_AZFN01000004.1"/>
</dbReference>
<evidence type="ECO:0000313" key="2">
    <source>
        <dbReference type="EMBL" id="KRM03209.1"/>
    </source>
</evidence>
<keyword evidence="1" id="KW-0472">Membrane</keyword>
<dbReference type="Proteomes" id="UP000051739">
    <property type="component" value="Unassembled WGS sequence"/>
</dbReference>
<organism evidence="2 3">
    <name type="scientific">Limosilactobacillus gastricus DSM 16045</name>
    <dbReference type="NCBI Taxonomy" id="1423749"/>
    <lineage>
        <taxon>Bacteria</taxon>
        <taxon>Bacillati</taxon>
        <taxon>Bacillota</taxon>
        <taxon>Bacilli</taxon>
        <taxon>Lactobacillales</taxon>
        <taxon>Lactobacillaceae</taxon>
        <taxon>Limosilactobacillus</taxon>
    </lineage>
</organism>
<proteinExistence type="predicted"/>
<comment type="caution">
    <text evidence="2">The sequence shown here is derived from an EMBL/GenBank/DDBJ whole genome shotgun (WGS) entry which is preliminary data.</text>
</comment>
<feature type="transmembrane region" description="Helical" evidence="1">
    <location>
        <begin position="268"/>
        <end position="287"/>
    </location>
</feature>
<keyword evidence="1" id="KW-0812">Transmembrane</keyword>
<sequence length="400" mass="46391">MVGKIMGIERNLISYLLKHRKILIFGIITCLGVVIRLCLFKFRSGDYDIYLSTWYEQIRELGGIKALHFQVGDYGVPYQLIIDLFTYIPINNLYLYKALSSLFDFILAFYSALLCKQFNKKIDFNVIYGIILMIPTVILNSALWAQCDSIYCSFVCISLYYLMKNKPLPSFIFLGIAFSFKLQTIFIFPAYILFYLIKKNISCVHFLIILVSMYLMNIPGFIAGRDLLTPIKVYMNQTNEYKQYGLNFNYPNFASIFNSVGRHYFDSFSKFLVIFTILSLVVIYTIVLDKLDDTNLEAIHIIALSMITVFTMVVLLPSMHERYGYLLDLMLLFSAVIDKRYILSFFVMSMVSLIAYSKTNFGLQYPLVFISVIVLSTYVYSCYIAYDAFICRQVPSLKKE</sequence>
<feature type="transmembrane region" description="Helical" evidence="1">
    <location>
        <begin position="171"/>
        <end position="197"/>
    </location>
</feature>
<keyword evidence="3" id="KW-1185">Reference proteome</keyword>
<dbReference type="AlphaFoldDB" id="A0A0R1VJD8"/>
<feature type="transmembrane region" description="Helical" evidence="1">
    <location>
        <begin position="94"/>
        <end position="114"/>
    </location>
</feature>
<feature type="transmembrane region" description="Helical" evidence="1">
    <location>
        <begin position="299"/>
        <end position="319"/>
    </location>
</feature>
<feature type="transmembrane region" description="Helical" evidence="1">
    <location>
        <begin position="204"/>
        <end position="224"/>
    </location>
</feature>
<keyword evidence="1" id="KW-1133">Transmembrane helix</keyword>
<protein>
    <submittedName>
        <fullName evidence="2">Uncharacterized protein</fullName>
    </submittedName>
</protein>
<gene>
    <name evidence="2" type="ORF">FC60_GL001293</name>
</gene>
<feature type="transmembrane region" description="Helical" evidence="1">
    <location>
        <begin position="340"/>
        <end position="357"/>
    </location>
</feature>